<sequence length="338" mass="39019">MGLQVTSSGDCGIREFPLDDFPEDLARQIFETAVRDPDTPNWACSRVSRKIQAWVEPSLYRDITLYYNQSITLIHNTLISTIARKSSKPPAFFDNVRSLCIIPAYLPLWGDIMDLLSACTSLRTLHIFNWLAEGQEEFLIGNHPAWNALRLRRLRIPALLFHPSHLNLDMKSHPMFAHITHLELPWVTHDVIDKDWSWASLSSLETLTHLCLVTAVLFFLLDNASAQLQAAVPHFPSSLIVCVFEIRTLGKRFSNAEQVVLNNGRLLDSRVVVAVDHEYYCEEVELQKECVRSWIKEEAIWRKEDPWGRNWTEEVDAMWKQAEAKVAQRRSERVLERS</sequence>
<dbReference type="AlphaFoldDB" id="A0A8H6MBE0"/>
<comment type="caution">
    <text evidence="1">The sequence shown here is derived from an EMBL/GenBank/DDBJ whole genome shotgun (WGS) entry which is preliminary data.</text>
</comment>
<dbReference type="OrthoDB" id="2889066at2759"/>
<reference evidence="1 2" key="1">
    <citation type="submission" date="2020-07" db="EMBL/GenBank/DDBJ databases">
        <title>Comparative genomics of pyrophilous fungi reveals a link between fire events and developmental genes.</title>
        <authorList>
            <consortium name="DOE Joint Genome Institute"/>
            <person name="Steindorff A.S."/>
            <person name="Carver A."/>
            <person name="Calhoun S."/>
            <person name="Stillman K."/>
            <person name="Liu H."/>
            <person name="Lipzen A."/>
            <person name="Pangilinan J."/>
            <person name="Labutti K."/>
            <person name="Bruns T.D."/>
            <person name="Grigoriev I.V."/>
        </authorList>
    </citation>
    <scope>NUCLEOTIDE SEQUENCE [LARGE SCALE GENOMIC DNA]</scope>
    <source>
        <strain evidence="1 2">CBS 144469</strain>
    </source>
</reference>
<proteinExistence type="predicted"/>
<dbReference type="Proteomes" id="UP000521943">
    <property type="component" value="Unassembled WGS sequence"/>
</dbReference>
<name>A0A8H6MBE0_9AGAR</name>
<protein>
    <submittedName>
        <fullName evidence="1">Uncharacterized protein</fullName>
    </submittedName>
</protein>
<accession>A0A8H6MBE0</accession>
<evidence type="ECO:0000313" key="1">
    <source>
        <dbReference type="EMBL" id="KAF6758946.1"/>
    </source>
</evidence>
<dbReference type="EMBL" id="JACGCI010000017">
    <property type="protein sequence ID" value="KAF6758946.1"/>
    <property type="molecule type" value="Genomic_DNA"/>
</dbReference>
<keyword evidence="2" id="KW-1185">Reference proteome</keyword>
<gene>
    <name evidence="1" type="ORF">DFP72DRAFT_1167291</name>
</gene>
<organism evidence="1 2">
    <name type="scientific">Ephemerocybe angulata</name>
    <dbReference type="NCBI Taxonomy" id="980116"/>
    <lineage>
        <taxon>Eukaryota</taxon>
        <taxon>Fungi</taxon>
        <taxon>Dikarya</taxon>
        <taxon>Basidiomycota</taxon>
        <taxon>Agaricomycotina</taxon>
        <taxon>Agaricomycetes</taxon>
        <taxon>Agaricomycetidae</taxon>
        <taxon>Agaricales</taxon>
        <taxon>Agaricineae</taxon>
        <taxon>Psathyrellaceae</taxon>
        <taxon>Ephemerocybe</taxon>
    </lineage>
</organism>
<evidence type="ECO:0000313" key="2">
    <source>
        <dbReference type="Proteomes" id="UP000521943"/>
    </source>
</evidence>